<dbReference type="Pfam" id="PF01709">
    <property type="entry name" value="Transcrip_reg"/>
    <property type="match status" value="1"/>
</dbReference>
<dbReference type="FunFam" id="1.10.10.200:FF:000002">
    <property type="entry name" value="Probable transcriptional regulatory protein CLM62_37755"/>
    <property type="match status" value="1"/>
</dbReference>
<keyword evidence="6" id="KW-1185">Reference proteome</keyword>
<dbReference type="OrthoDB" id="2017544at2759"/>
<sequence>MSAAPRRLLARTWFSDPFTCSSCRRRRLLSGSAPLQSGHNKWSTIKHDKGKNDAAKNKQRSIFSHEISTASKIFGPDPNVNPRLALAISTAKKAGVPKALIESAIARGQGISVSGAALESVIVETMLPPAVATVIDCQTDNKLRTLADIRLLIKEYEGSVTPTTYLFEKKGRIIFREKNGVGIDEVLEEALEAGALDVIVNNEGKVVVLTKTNETKSTAQALANSLDLEIDETDIIWDPNEDTKVELKDKEVANHLNGFLEELQEITGVQGVYMNIAQGSLDNALWSELLSRITT</sequence>
<accession>A0A8E2JRY2</accession>
<reference evidence="5 6" key="1">
    <citation type="journal article" date="2016" name="Nat. Commun.">
        <title>Ectomycorrhizal ecology is imprinted in the genome of the dominant symbiotic fungus Cenococcum geophilum.</title>
        <authorList>
            <consortium name="DOE Joint Genome Institute"/>
            <person name="Peter M."/>
            <person name="Kohler A."/>
            <person name="Ohm R.A."/>
            <person name="Kuo A."/>
            <person name="Krutzmann J."/>
            <person name="Morin E."/>
            <person name="Arend M."/>
            <person name="Barry K.W."/>
            <person name="Binder M."/>
            <person name="Choi C."/>
            <person name="Clum A."/>
            <person name="Copeland A."/>
            <person name="Grisel N."/>
            <person name="Haridas S."/>
            <person name="Kipfer T."/>
            <person name="LaButti K."/>
            <person name="Lindquist E."/>
            <person name="Lipzen A."/>
            <person name="Maire R."/>
            <person name="Meier B."/>
            <person name="Mihaltcheva S."/>
            <person name="Molinier V."/>
            <person name="Murat C."/>
            <person name="Poggeler S."/>
            <person name="Quandt C.A."/>
            <person name="Sperisen C."/>
            <person name="Tritt A."/>
            <person name="Tisserant E."/>
            <person name="Crous P.W."/>
            <person name="Henrissat B."/>
            <person name="Nehls U."/>
            <person name="Egli S."/>
            <person name="Spatafora J.W."/>
            <person name="Grigoriev I.V."/>
            <person name="Martin F.M."/>
        </authorList>
    </citation>
    <scope>NUCLEOTIDE SEQUENCE [LARGE SCALE GENOMIC DNA]</scope>
    <source>
        <strain evidence="5 6">CBS 207.34</strain>
    </source>
</reference>
<dbReference type="PANTHER" id="PTHR12532">
    <property type="entry name" value="TRANSLATIONAL ACTIVATOR OF CYTOCHROME C OXIDASE 1"/>
    <property type="match status" value="1"/>
</dbReference>
<evidence type="ECO:0000313" key="5">
    <source>
        <dbReference type="EMBL" id="OCL07187.1"/>
    </source>
</evidence>
<gene>
    <name evidence="5" type="ORF">AOQ84DRAFT_295579</name>
</gene>
<evidence type="ECO:0000259" key="4">
    <source>
        <dbReference type="Pfam" id="PF20772"/>
    </source>
</evidence>
<dbReference type="Proteomes" id="UP000250140">
    <property type="component" value="Unassembled WGS sequence"/>
</dbReference>
<comment type="subcellular location">
    <subcellularLocation>
        <location evidence="1">Mitochondrion</location>
    </subcellularLocation>
</comment>
<proteinExistence type="inferred from homology"/>
<dbReference type="InterPro" id="IPR049083">
    <property type="entry name" value="TACO1_YebC_N"/>
</dbReference>
<dbReference type="Gene3D" id="1.10.10.200">
    <property type="match status" value="1"/>
</dbReference>
<evidence type="ECO:0000256" key="1">
    <source>
        <dbReference type="ARBA" id="ARBA00004173"/>
    </source>
</evidence>
<dbReference type="GO" id="GO:0005739">
    <property type="term" value="C:mitochondrion"/>
    <property type="evidence" value="ECO:0007669"/>
    <property type="project" value="UniProtKB-SubCell"/>
</dbReference>
<feature type="domain" description="TACO1/YebC-like second and third" evidence="3">
    <location>
        <begin position="119"/>
        <end position="276"/>
    </location>
</feature>
<dbReference type="AlphaFoldDB" id="A0A8E2JRY2"/>
<dbReference type="InterPro" id="IPR029072">
    <property type="entry name" value="YebC-like"/>
</dbReference>
<organism evidence="5 6">
    <name type="scientific">Glonium stellatum</name>
    <dbReference type="NCBI Taxonomy" id="574774"/>
    <lineage>
        <taxon>Eukaryota</taxon>
        <taxon>Fungi</taxon>
        <taxon>Dikarya</taxon>
        <taxon>Ascomycota</taxon>
        <taxon>Pezizomycotina</taxon>
        <taxon>Dothideomycetes</taxon>
        <taxon>Pleosporomycetidae</taxon>
        <taxon>Gloniales</taxon>
        <taxon>Gloniaceae</taxon>
        <taxon>Glonium</taxon>
    </lineage>
</organism>
<dbReference type="InterPro" id="IPR048300">
    <property type="entry name" value="TACO1_YebC-like_2nd/3rd_dom"/>
</dbReference>
<dbReference type="PANTHER" id="PTHR12532:SF0">
    <property type="entry name" value="TRANSLATIONAL ACTIVATOR OF CYTOCHROME C OXIDASE 1"/>
    <property type="match status" value="1"/>
</dbReference>
<evidence type="ECO:0000313" key="6">
    <source>
        <dbReference type="Proteomes" id="UP000250140"/>
    </source>
</evidence>
<dbReference type="InterPro" id="IPR026564">
    <property type="entry name" value="Transcrip_reg_TACO1-like_dom3"/>
</dbReference>
<protein>
    <submittedName>
        <fullName evidence="5">YebC-like protein</fullName>
    </submittedName>
</protein>
<evidence type="ECO:0000256" key="2">
    <source>
        <dbReference type="ARBA" id="ARBA00008724"/>
    </source>
</evidence>
<name>A0A8E2JRY2_9PEZI</name>
<feature type="domain" description="TACO1/YebC-like N-terminal" evidence="4">
    <location>
        <begin position="40"/>
        <end position="110"/>
    </location>
</feature>
<dbReference type="Gene3D" id="3.30.70.980">
    <property type="match status" value="2"/>
</dbReference>
<dbReference type="HAMAP" id="MF_00693">
    <property type="entry name" value="Transcrip_reg_TACO1"/>
    <property type="match status" value="1"/>
</dbReference>
<comment type="similarity">
    <text evidence="2">Belongs to the TACO1 family.</text>
</comment>
<dbReference type="EMBL" id="KV749920">
    <property type="protein sequence ID" value="OCL07187.1"/>
    <property type="molecule type" value="Genomic_DNA"/>
</dbReference>
<dbReference type="InterPro" id="IPR002876">
    <property type="entry name" value="Transcrip_reg_TACO1-like"/>
</dbReference>
<evidence type="ECO:0000259" key="3">
    <source>
        <dbReference type="Pfam" id="PF01709"/>
    </source>
</evidence>
<dbReference type="InterPro" id="IPR017856">
    <property type="entry name" value="Integrase-like_N"/>
</dbReference>
<dbReference type="SUPFAM" id="SSF75625">
    <property type="entry name" value="YebC-like"/>
    <property type="match status" value="1"/>
</dbReference>
<dbReference type="Pfam" id="PF20772">
    <property type="entry name" value="TACO1_YebC_N"/>
    <property type="match status" value="1"/>
</dbReference>